<dbReference type="Proteomes" id="UP000007875">
    <property type="component" value="Unassembled WGS sequence"/>
</dbReference>
<reference evidence="2" key="3">
    <citation type="submission" date="2025-09" db="UniProtKB">
        <authorList>
            <consortium name="Ensembl"/>
        </authorList>
    </citation>
    <scope>IDENTIFICATION</scope>
</reference>
<dbReference type="HOGENOM" id="CLU_951663_0_0_1"/>
<dbReference type="OMA" id="YIHEREM"/>
<dbReference type="AlphaFoldDB" id="H2ZK18"/>
<feature type="region of interest" description="Disordered" evidence="1">
    <location>
        <begin position="1"/>
        <end position="275"/>
    </location>
</feature>
<proteinExistence type="predicted"/>
<reference evidence="2" key="2">
    <citation type="submission" date="2025-08" db="UniProtKB">
        <authorList>
            <consortium name="Ensembl"/>
        </authorList>
    </citation>
    <scope>IDENTIFICATION</scope>
</reference>
<evidence type="ECO:0008006" key="4">
    <source>
        <dbReference type="Google" id="ProtNLM"/>
    </source>
</evidence>
<feature type="compositionally biased region" description="Basic and acidic residues" evidence="1">
    <location>
        <begin position="75"/>
        <end position="145"/>
    </location>
</feature>
<name>H2ZK18_CIOSA</name>
<evidence type="ECO:0000313" key="2">
    <source>
        <dbReference type="Ensembl" id="ENSCSAVP00000017934.1"/>
    </source>
</evidence>
<dbReference type="InParanoid" id="H2ZK18"/>
<reference evidence="3" key="1">
    <citation type="submission" date="2003-08" db="EMBL/GenBank/DDBJ databases">
        <authorList>
            <person name="Birren B."/>
            <person name="Nusbaum C."/>
            <person name="Abebe A."/>
            <person name="Abouelleil A."/>
            <person name="Adekoya E."/>
            <person name="Ait-zahra M."/>
            <person name="Allen N."/>
            <person name="Allen T."/>
            <person name="An P."/>
            <person name="Anderson M."/>
            <person name="Anderson S."/>
            <person name="Arachchi H."/>
            <person name="Armbruster J."/>
            <person name="Bachantsang P."/>
            <person name="Baldwin J."/>
            <person name="Barry A."/>
            <person name="Bayul T."/>
            <person name="Blitshsteyn B."/>
            <person name="Bloom T."/>
            <person name="Blye J."/>
            <person name="Boguslavskiy L."/>
            <person name="Borowsky M."/>
            <person name="Boukhgalter B."/>
            <person name="Brunache A."/>
            <person name="Butler J."/>
            <person name="Calixte N."/>
            <person name="Calvo S."/>
            <person name="Camarata J."/>
            <person name="Campo K."/>
            <person name="Chang J."/>
            <person name="Cheshatsang Y."/>
            <person name="Citroen M."/>
            <person name="Collymore A."/>
            <person name="Considine T."/>
            <person name="Cook A."/>
            <person name="Cooke P."/>
            <person name="Corum B."/>
            <person name="Cuomo C."/>
            <person name="David R."/>
            <person name="Dawoe T."/>
            <person name="Degray S."/>
            <person name="Dodge S."/>
            <person name="Dooley K."/>
            <person name="Dorje P."/>
            <person name="Dorjee K."/>
            <person name="Dorris L."/>
            <person name="Duffey N."/>
            <person name="Dupes A."/>
            <person name="Elkins T."/>
            <person name="Engels R."/>
            <person name="Erickson J."/>
            <person name="Farina A."/>
            <person name="Faro S."/>
            <person name="Ferreira P."/>
            <person name="Fischer H."/>
            <person name="Fitzgerald M."/>
            <person name="Foley K."/>
            <person name="Gage D."/>
            <person name="Galagan J."/>
            <person name="Gearin G."/>
            <person name="Gnerre S."/>
            <person name="Gnirke A."/>
            <person name="Goyette A."/>
            <person name="Graham J."/>
            <person name="Grandbois E."/>
            <person name="Gyaltsen K."/>
            <person name="Hafez N."/>
            <person name="Hagopian D."/>
            <person name="Hagos B."/>
            <person name="Hall J."/>
            <person name="Hatcher B."/>
            <person name="Heller A."/>
            <person name="Higgins H."/>
            <person name="Honan T."/>
            <person name="Horn A."/>
            <person name="Houde N."/>
            <person name="Hughes L."/>
            <person name="Hulme W."/>
            <person name="Husby E."/>
            <person name="Iliev I."/>
            <person name="Jaffe D."/>
            <person name="Jones C."/>
            <person name="Kamal M."/>
            <person name="Kamat A."/>
            <person name="Kamvysselis M."/>
            <person name="Karlsson E."/>
            <person name="Kells C."/>
            <person name="Kieu A."/>
            <person name="Kisner P."/>
            <person name="Kodira C."/>
            <person name="Kulbokas E."/>
            <person name="Labutti K."/>
            <person name="Lama D."/>
            <person name="Landers T."/>
            <person name="Leger J."/>
            <person name="Levine S."/>
            <person name="Lewis D."/>
            <person name="Lewis T."/>
            <person name="Lindblad-toh K."/>
            <person name="Liu X."/>
            <person name="Lokyitsang T."/>
            <person name="Lokyitsang Y."/>
            <person name="Lucien O."/>
            <person name="Lui A."/>
            <person name="Ma L.J."/>
            <person name="Mabbitt R."/>
            <person name="Macdonald J."/>
            <person name="Maclean C."/>
            <person name="Major J."/>
            <person name="Manning J."/>
            <person name="Marabella R."/>
            <person name="Maru K."/>
            <person name="Matthews C."/>
            <person name="Mauceli E."/>
            <person name="Mccarthy M."/>
            <person name="Mcdonough S."/>
            <person name="Mcghee T."/>
            <person name="Meldrim J."/>
            <person name="Meneus L."/>
            <person name="Mesirov J."/>
            <person name="Mihalev A."/>
            <person name="Mihova T."/>
            <person name="Mikkelsen T."/>
            <person name="Mlenga V."/>
            <person name="Moru K."/>
            <person name="Mozes J."/>
            <person name="Mulrain L."/>
            <person name="Munson G."/>
            <person name="Naylor J."/>
            <person name="Newes C."/>
            <person name="Nguyen C."/>
            <person name="Nguyen N."/>
            <person name="Nguyen T."/>
            <person name="Nicol R."/>
            <person name="Nielsen C."/>
            <person name="Nizzari M."/>
            <person name="Norbu C."/>
            <person name="Norbu N."/>
            <person name="O'donnell P."/>
            <person name="Okoawo O."/>
            <person name="O'leary S."/>
            <person name="Omotosho B."/>
            <person name="O'neill K."/>
            <person name="Osman S."/>
            <person name="Parker S."/>
            <person name="Perrin D."/>
            <person name="Phunkhang P."/>
            <person name="Piqani B."/>
            <person name="Purcell S."/>
            <person name="Rachupka T."/>
            <person name="Ramasamy U."/>
            <person name="Rameau R."/>
            <person name="Ray V."/>
            <person name="Raymond C."/>
            <person name="Retta R."/>
            <person name="Richardson S."/>
            <person name="Rise C."/>
            <person name="Rodriguez J."/>
            <person name="Rogers J."/>
            <person name="Rogov P."/>
            <person name="Rutman M."/>
            <person name="Schupbach R."/>
            <person name="Seaman C."/>
            <person name="Settipalli S."/>
            <person name="Sharpe T."/>
            <person name="Sheridan J."/>
            <person name="Sherpa N."/>
            <person name="Shi J."/>
            <person name="Smirnov S."/>
            <person name="Smith C."/>
            <person name="Sougnez C."/>
            <person name="Spencer B."/>
            <person name="Stalker J."/>
            <person name="Stange-thomann N."/>
            <person name="Stavropoulos S."/>
            <person name="Stetson K."/>
            <person name="Stone C."/>
            <person name="Stone S."/>
            <person name="Stubbs M."/>
            <person name="Talamas J."/>
            <person name="Tchuinga P."/>
            <person name="Tenzing P."/>
            <person name="Tesfaye S."/>
            <person name="Theodore J."/>
            <person name="Thoulutsang Y."/>
            <person name="Topham K."/>
            <person name="Towey S."/>
            <person name="Tsamla T."/>
            <person name="Tsomo N."/>
            <person name="Vallee D."/>
            <person name="Vassiliev H."/>
            <person name="Venkataraman V."/>
            <person name="Vinson J."/>
            <person name="Vo A."/>
            <person name="Wade C."/>
            <person name="Wang S."/>
            <person name="Wangchuk T."/>
            <person name="Wangdi T."/>
            <person name="Whittaker C."/>
            <person name="Wilkinson J."/>
            <person name="Wu Y."/>
            <person name="Wyman D."/>
            <person name="Yadav S."/>
            <person name="Yang S."/>
            <person name="Yang X."/>
            <person name="Yeager S."/>
            <person name="Yee E."/>
            <person name="Young G."/>
            <person name="Zainoun J."/>
            <person name="Zembeck L."/>
            <person name="Zimmer A."/>
            <person name="Zody M."/>
            <person name="Lander E."/>
        </authorList>
    </citation>
    <scope>NUCLEOTIDE SEQUENCE [LARGE SCALE GENOMIC DNA]</scope>
</reference>
<feature type="compositionally biased region" description="Polar residues" evidence="1">
    <location>
        <begin position="182"/>
        <end position="191"/>
    </location>
</feature>
<keyword evidence="3" id="KW-1185">Reference proteome</keyword>
<evidence type="ECO:0000313" key="3">
    <source>
        <dbReference type="Proteomes" id="UP000007875"/>
    </source>
</evidence>
<organism evidence="2 3">
    <name type="scientific">Ciona savignyi</name>
    <name type="common">Pacific transparent sea squirt</name>
    <dbReference type="NCBI Taxonomy" id="51511"/>
    <lineage>
        <taxon>Eukaryota</taxon>
        <taxon>Metazoa</taxon>
        <taxon>Chordata</taxon>
        <taxon>Tunicata</taxon>
        <taxon>Ascidiacea</taxon>
        <taxon>Phlebobranchia</taxon>
        <taxon>Cionidae</taxon>
        <taxon>Ciona</taxon>
    </lineage>
</organism>
<feature type="compositionally biased region" description="Basic and acidic residues" evidence="1">
    <location>
        <begin position="248"/>
        <end position="266"/>
    </location>
</feature>
<dbReference type="FunCoup" id="H2ZK18">
    <property type="interactions" value="6"/>
</dbReference>
<feature type="compositionally biased region" description="Basic and acidic residues" evidence="1">
    <location>
        <begin position="160"/>
        <end position="181"/>
    </location>
</feature>
<protein>
    <recommendedName>
        <fullName evidence="4">Coiled-coil domain-containing protein</fullName>
    </recommendedName>
</protein>
<feature type="compositionally biased region" description="Basic and acidic residues" evidence="1">
    <location>
        <begin position="1"/>
        <end position="33"/>
    </location>
</feature>
<feature type="compositionally biased region" description="Polar residues" evidence="1">
    <location>
        <begin position="235"/>
        <end position="245"/>
    </location>
</feature>
<dbReference type="Ensembl" id="ENSCSAVT00000018128.1">
    <property type="protein sequence ID" value="ENSCSAVP00000017934.1"/>
    <property type="gene ID" value="ENSCSAVG00000010555.1"/>
</dbReference>
<feature type="compositionally biased region" description="Basic and acidic residues" evidence="1">
    <location>
        <begin position="44"/>
        <end position="61"/>
    </location>
</feature>
<feature type="compositionally biased region" description="Basic residues" evidence="1">
    <location>
        <begin position="62"/>
        <end position="74"/>
    </location>
</feature>
<feature type="compositionally biased region" description="Basic and acidic residues" evidence="1">
    <location>
        <begin position="194"/>
        <end position="234"/>
    </location>
</feature>
<evidence type="ECO:0000256" key="1">
    <source>
        <dbReference type="SAM" id="MobiDB-lite"/>
    </source>
</evidence>
<accession>H2ZK18</accession>
<sequence>MERMKKMSDQELAERLQAEEERKARRKESERNSMKAVVEMQDEELARYIHEREMESDMMARRDKHKRKSQKSTRHREEEQRRHREEDQRRHREEDQRRLREEDQRRHREEDQRRHREEDQRRHREEDQRRHREEDQLKNGEDKRTSSQNHSYSASHHRKNVDMKDATRNIPDRSPRQEETTPKSIHTSTPRKQTKAEDAVESPHRRTKSERPRRPPQPSRDHHASARRLSDKSLDSSASQQNHGSTGDARDDKMRPTSDAARHPAVDPDISEDIPYSERFARLAAQESWNYDQ</sequence>